<dbReference type="SUPFAM" id="SSF53335">
    <property type="entry name" value="S-adenosyl-L-methionine-dependent methyltransferases"/>
    <property type="match status" value="1"/>
</dbReference>
<reference evidence="1 2" key="1">
    <citation type="submission" date="2022-06" db="EMBL/GenBank/DDBJ databases">
        <title>Isolation of gut microbiota from human fecal samples.</title>
        <authorList>
            <person name="Pamer E.G."/>
            <person name="Barat B."/>
            <person name="Waligurski E."/>
            <person name="Medina S."/>
            <person name="Paddock L."/>
            <person name="Mostad J."/>
        </authorList>
    </citation>
    <scope>NUCLEOTIDE SEQUENCE [LARGE SCALE GENOMIC DNA]</scope>
    <source>
        <strain evidence="1 2">DFI.7.95</strain>
    </source>
</reference>
<dbReference type="Proteomes" id="UP001524478">
    <property type="component" value="Unassembled WGS sequence"/>
</dbReference>
<dbReference type="EMBL" id="JANGAC010000016">
    <property type="protein sequence ID" value="MCQ4924919.1"/>
    <property type="molecule type" value="Genomic_DNA"/>
</dbReference>
<dbReference type="InterPro" id="IPR029063">
    <property type="entry name" value="SAM-dependent_MTases_sf"/>
</dbReference>
<evidence type="ECO:0008006" key="3">
    <source>
        <dbReference type="Google" id="ProtNLM"/>
    </source>
</evidence>
<dbReference type="InterPro" id="IPR036388">
    <property type="entry name" value="WH-like_DNA-bd_sf"/>
</dbReference>
<gene>
    <name evidence="1" type="ORF">NE686_17590</name>
</gene>
<keyword evidence="2" id="KW-1185">Reference proteome</keyword>
<organism evidence="1 2">
    <name type="scientific">Tissierella carlieri</name>
    <dbReference type="NCBI Taxonomy" id="689904"/>
    <lineage>
        <taxon>Bacteria</taxon>
        <taxon>Bacillati</taxon>
        <taxon>Bacillota</taxon>
        <taxon>Tissierellia</taxon>
        <taxon>Tissierellales</taxon>
        <taxon>Tissierellaceae</taxon>
        <taxon>Tissierella</taxon>
    </lineage>
</organism>
<evidence type="ECO:0000313" key="1">
    <source>
        <dbReference type="EMBL" id="MCQ4924919.1"/>
    </source>
</evidence>
<name>A0ABT1SEL3_9FIRM</name>
<accession>A0ABT1SEL3</accession>
<comment type="caution">
    <text evidence="1">The sequence shown here is derived from an EMBL/GenBank/DDBJ whole genome shotgun (WGS) entry which is preliminary data.</text>
</comment>
<evidence type="ECO:0000313" key="2">
    <source>
        <dbReference type="Proteomes" id="UP001524478"/>
    </source>
</evidence>
<protein>
    <recommendedName>
        <fullName evidence="3">DNA modification methylase</fullName>
    </recommendedName>
</protein>
<dbReference type="Gene3D" id="1.10.10.10">
    <property type="entry name" value="Winged helix-like DNA-binding domain superfamily/Winged helix DNA-binding domain"/>
    <property type="match status" value="1"/>
</dbReference>
<dbReference type="RefSeq" id="WP_256312510.1">
    <property type="nucleotide sequence ID" value="NZ_JANGAC010000016.1"/>
</dbReference>
<sequence length="309" mass="35520">MDRLGAKLTTVMNFPERGPYGDSSYRGNCSGYVQKALFEHYEPKKVIDPFCGSNTTGDVCLELRIDHLCLDLNPRYGGFDILSDEIPESCDFVFSHDAYHDIINYSGAVWAGDPHPNDLSRCETYGEFIQKINIAHAKMYNALRKGGHLAILTGDIKRKGQFYSIIKDMDFYGKIQQHIIKLQHNCFSDNIKYNNPKLIPIVHEHLLIFRKDDHYIIRGKITKTIDIDSRTRTKLSWFTVVLNAMEKLGGKASLKQLYNEIEGHAKTQTNKHWREKIRQVVQTYKDFQNIDRGIYRLVQLGKNSATVVA</sequence>
<proteinExistence type="predicted"/>